<proteinExistence type="inferred from homology"/>
<dbReference type="SUPFAM" id="SSF51445">
    <property type="entry name" value="(Trans)glycosidases"/>
    <property type="match status" value="1"/>
</dbReference>
<evidence type="ECO:0000256" key="5">
    <source>
        <dbReference type="RuleBase" id="RU361185"/>
    </source>
</evidence>
<evidence type="ECO:0000259" key="8">
    <source>
        <dbReference type="Pfam" id="PF21365"/>
    </source>
</evidence>
<sequence>MRLLIWISILLVLKVISGCEYRIFSSEIVTKNSEISVDLAYQYKNGLTLQIKRGATVLQSVITSDNFSALVEPKTDTNGLTYSGYGKQVSVSLEVDTADYTEFKVVREMIRGENARDCLVFETSTHWYGGPQMKNSQYWPIEKQNFTNEAYVTKEWESMAVTERYWLNSKGVFFYVKPEVPLFISQRPDDVLCFIAKKEKPYNTESRTFTFEYRIGVAKDPREAHLQAVTRYLGKPGGIPDQTMVQYPIWSTWALYKTEINEAIVRAMATKIKEKGFKNSQFEIDDKWEQCYGSLTIDLERFPDMLTLTNWLKAEGYRVTLWIHPFINIDCDPWYTEALTKGYFVKNSTGAVRTKWWNSLGENEWASYIDFTNPEAAAWFVQRLNTLKAEGGFDSFKFDAGESSWAPADPILQGDKALHPGKLTTDYINTVKQFGPIVEVRSGQQNQNMEIFMRMIDKDTYWGFNNGLASLITTLMQLNMNGYPFVLPDMIGGNGYNSKVTKELFIRWLQANVFMPSLQYSYVPWDYDPEDGSDTETVDLSKTFNALHEQYAPDIKTAMEKAVSDGYPVNPPIWWIAPTDQKALGIGDEFLLGEKIIAAPVITQGATSRRVYLPAGKWKDGNSESVYTGPTEFTYPAPLQTLPYFIKQED</sequence>
<dbReference type="GO" id="GO:0004553">
    <property type="term" value="F:hydrolase activity, hydrolyzing O-glycosyl compounds"/>
    <property type="evidence" value="ECO:0007669"/>
    <property type="project" value="InterPro"/>
</dbReference>
<dbReference type="EMBL" id="UFQS01000448">
    <property type="protein sequence ID" value="SSX04071.1"/>
    <property type="molecule type" value="Genomic_DNA"/>
</dbReference>
<keyword evidence="4 5" id="KW-0326">Glycosidase</keyword>
<dbReference type="InterPro" id="IPR050985">
    <property type="entry name" value="Alpha-glycosidase_related"/>
</dbReference>
<keyword evidence="3 5" id="KW-0378">Hydrolase</keyword>
<evidence type="ECO:0000259" key="7">
    <source>
        <dbReference type="Pfam" id="PF01055"/>
    </source>
</evidence>
<dbReference type="PANTHER" id="PTHR43053">
    <property type="entry name" value="GLYCOSIDASE FAMILY 31"/>
    <property type="match status" value="1"/>
</dbReference>
<dbReference type="InterPro" id="IPR000322">
    <property type="entry name" value="Glyco_hydro_31_TIM"/>
</dbReference>
<dbReference type="InterPro" id="IPR017853">
    <property type="entry name" value="GH"/>
</dbReference>
<evidence type="ECO:0000313" key="9">
    <source>
        <dbReference type="EMBL" id="SSX04071.1"/>
    </source>
</evidence>
<dbReference type="InterPro" id="IPR013780">
    <property type="entry name" value="Glyco_hydro_b"/>
</dbReference>
<evidence type="ECO:0000256" key="1">
    <source>
        <dbReference type="ARBA" id="ARBA00007806"/>
    </source>
</evidence>
<dbReference type="InterPro" id="IPR048395">
    <property type="entry name" value="Glyco_hydro_31_C"/>
</dbReference>
<organism evidence="9">
    <name type="scientific">Culicoides sonorensis</name>
    <name type="common">Biting midge</name>
    <dbReference type="NCBI Taxonomy" id="179676"/>
    <lineage>
        <taxon>Eukaryota</taxon>
        <taxon>Metazoa</taxon>
        <taxon>Ecdysozoa</taxon>
        <taxon>Arthropoda</taxon>
        <taxon>Hexapoda</taxon>
        <taxon>Insecta</taxon>
        <taxon>Pterygota</taxon>
        <taxon>Neoptera</taxon>
        <taxon>Endopterygota</taxon>
        <taxon>Diptera</taxon>
        <taxon>Nematocera</taxon>
        <taxon>Chironomoidea</taxon>
        <taxon>Ceratopogonidae</taxon>
        <taxon>Ceratopogoninae</taxon>
        <taxon>Culicoides</taxon>
        <taxon>Monoculicoides</taxon>
    </lineage>
</organism>
<feature type="chain" id="PRO_5036328522" evidence="6">
    <location>
        <begin position="19"/>
        <end position="650"/>
    </location>
</feature>
<keyword evidence="2 6" id="KW-0732">Signal</keyword>
<feature type="domain" description="Glycoside hydrolase family 31 TIM barrel" evidence="7">
    <location>
        <begin position="251"/>
        <end position="519"/>
    </location>
</feature>
<feature type="signal peptide" evidence="6">
    <location>
        <begin position="1"/>
        <end position="18"/>
    </location>
</feature>
<dbReference type="SUPFAM" id="SSF51011">
    <property type="entry name" value="Glycosyl hydrolase domain"/>
    <property type="match status" value="1"/>
</dbReference>
<accession>A0A336KI79</accession>
<name>A0A336KI79_CULSO</name>
<dbReference type="Pfam" id="PF21365">
    <property type="entry name" value="Glyco_hydro_31_3rd"/>
    <property type="match status" value="1"/>
</dbReference>
<reference evidence="9" key="1">
    <citation type="submission" date="2018-04" db="EMBL/GenBank/DDBJ databases">
        <authorList>
            <person name="Go L.Y."/>
            <person name="Mitchell J.A."/>
        </authorList>
    </citation>
    <scope>NUCLEOTIDE SEQUENCE</scope>
    <source>
        <tissue evidence="9">Whole organism</tissue>
    </source>
</reference>
<dbReference type="OMA" id="RLDYTIC"/>
<dbReference type="EMBL" id="UFQT01000448">
    <property type="protein sequence ID" value="SSX24436.1"/>
    <property type="molecule type" value="Genomic_DNA"/>
</dbReference>
<evidence type="ECO:0000313" key="10">
    <source>
        <dbReference type="EMBL" id="SSX24436.1"/>
    </source>
</evidence>
<comment type="similarity">
    <text evidence="1 5">Belongs to the glycosyl hydrolase 31 family.</text>
</comment>
<dbReference type="Gene3D" id="2.60.40.1180">
    <property type="entry name" value="Golgi alpha-mannosidase II"/>
    <property type="match status" value="1"/>
</dbReference>
<evidence type="ECO:0000256" key="4">
    <source>
        <dbReference type="ARBA" id="ARBA00023295"/>
    </source>
</evidence>
<dbReference type="Gene3D" id="3.20.20.80">
    <property type="entry name" value="Glycosidases"/>
    <property type="match status" value="1"/>
</dbReference>
<reference evidence="10" key="2">
    <citation type="submission" date="2018-07" db="EMBL/GenBank/DDBJ databases">
        <authorList>
            <person name="Quirk P.G."/>
            <person name="Krulwich T.A."/>
        </authorList>
    </citation>
    <scope>NUCLEOTIDE SEQUENCE</scope>
</reference>
<dbReference type="GO" id="GO:0005975">
    <property type="term" value="P:carbohydrate metabolic process"/>
    <property type="evidence" value="ECO:0007669"/>
    <property type="project" value="InterPro"/>
</dbReference>
<gene>
    <name evidence="9" type="primary">CSON010807</name>
</gene>
<evidence type="ECO:0000256" key="2">
    <source>
        <dbReference type="ARBA" id="ARBA00022729"/>
    </source>
</evidence>
<dbReference type="AlphaFoldDB" id="A0A336KI79"/>
<evidence type="ECO:0000256" key="6">
    <source>
        <dbReference type="SAM" id="SignalP"/>
    </source>
</evidence>
<dbReference type="PANTHER" id="PTHR43053:SF4">
    <property type="entry name" value="MYOGENESIS-REGULATING GLYCOSIDASE"/>
    <property type="match status" value="1"/>
</dbReference>
<feature type="domain" description="Glycosyl hydrolase family 31 C-terminal" evidence="8">
    <location>
        <begin position="566"/>
        <end position="648"/>
    </location>
</feature>
<protein>
    <submittedName>
        <fullName evidence="9">CSON010807 protein</fullName>
    </submittedName>
</protein>
<dbReference type="Pfam" id="PF01055">
    <property type="entry name" value="Glyco_hydro_31_2nd"/>
    <property type="match status" value="1"/>
</dbReference>
<evidence type="ECO:0000256" key="3">
    <source>
        <dbReference type="ARBA" id="ARBA00022801"/>
    </source>
</evidence>
<dbReference type="VEuPathDB" id="VectorBase:CSON010807"/>
<dbReference type="CDD" id="cd06592">
    <property type="entry name" value="GH31_NET37"/>
    <property type="match status" value="1"/>
</dbReference>